<dbReference type="SUPFAM" id="SSF52833">
    <property type="entry name" value="Thioredoxin-like"/>
    <property type="match status" value="1"/>
</dbReference>
<evidence type="ECO:0000313" key="3">
    <source>
        <dbReference type="Proteomes" id="UP000273405"/>
    </source>
</evidence>
<dbReference type="GO" id="GO:0015035">
    <property type="term" value="F:protein-disulfide reductase activity"/>
    <property type="evidence" value="ECO:0007669"/>
    <property type="project" value="TreeGrafter"/>
</dbReference>
<comment type="caution">
    <text evidence="2">The sequence shown here is derived from an EMBL/GenBank/DDBJ whole genome shotgun (WGS) entry which is preliminary data.</text>
</comment>
<evidence type="ECO:0000259" key="1">
    <source>
        <dbReference type="PROSITE" id="PS51352"/>
    </source>
</evidence>
<dbReference type="AlphaFoldDB" id="A0A3A8MQ31"/>
<dbReference type="PANTHER" id="PTHR45663">
    <property type="entry name" value="GEO12009P1"/>
    <property type="match status" value="1"/>
</dbReference>
<dbReference type="PANTHER" id="PTHR45663:SF11">
    <property type="entry name" value="GEO12009P1"/>
    <property type="match status" value="1"/>
</dbReference>
<evidence type="ECO:0000313" key="2">
    <source>
        <dbReference type="EMBL" id="RKH34478.1"/>
    </source>
</evidence>
<dbReference type="Proteomes" id="UP000273405">
    <property type="component" value="Unassembled WGS sequence"/>
</dbReference>
<dbReference type="OrthoDB" id="8379100at2"/>
<gene>
    <name evidence="2" type="ORF">D7X12_34985</name>
</gene>
<accession>A0A3A8MQ31</accession>
<dbReference type="InterPro" id="IPR013766">
    <property type="entry name" value="Thioredoxin_domain"/>
</dbReference>
<dbReference type="InterPro" id="IPR036249">
    <property type="entry name" value="Thioredoxin-like_sf"/>
</dbReference>
<dbReference type="RefSeq" id="WP_120629548.1">
    <property type="nucleotide sequence ID" value="NZ_RAWG01000346.1"/>
</dbReference>
<reference evidence="3" key="1">
    <citation type="submission" date="2018-09" db="EMBL/GenBank/DDBJ databases">
        <authorList>
            <person name="Livingstone P.G."/>
            <person name="Whitworth D.E."/>
        </authorList>
    </citation>
    <scope>NUCLEOTIDE SEQUENCE [LARGE SCALE GENOMIC DNA]</scope>
    <source>
        <strain evidence="3">CA040B</strain>
    </source>
</reference>
<sequence>MAHPVSYEATTDTFDALVLEPRDELVVVDFWGPGCPNCDIYAAAEPDLLAELEGAPLRVVKVNAYEHEALATRFGLHGIPTFLLFLNGQRLGKMSQYYGKPYWLGVIRDHLPGGAARPAPASAP</sequence>
<protein>
    <submittedName>
        <fullName evidence="2">Thioredoxin</fullName>
    </submittedName>
</protein>
<dbReference type="GO" id="GO:0005829">
    <property type="term" value="C:cytosol"/>
    <property type="evidence" value="ECO:0007669"/>
    <property type="project" value="TreeGrafter"/>
</dbReference>
<name>A0A3A8MQ31_9BACT</name>
<proteinExistence type="predicted"/>
<feature type="domain" description="Thioredoxin" evidence="1">
    <location>
        <begin position="1"/>
        <end position="124"/>
    </location>
</feature>
<keyword evidence="3" id="KW-1185">Reference proteome</keyword>
<dbReference type="EMBL" id="RAWG01000346">
    <property type="protein sequence ID" value="RKH34478.1"/>
    <property type="molecule type" value="Genomic_DNA"/>
</dbReference>
<dbReference type="Pfam" id="PF00085">
    <property type="entry name" value="Thioredoxin"/>
    <property type="match status" value="1"/>
</dbReference>
<dbReference type="CDD" id="cd02947">
    <property type="entry name" value="TRX_family"/>
    <property type="match status" value="1"/>
</dbReference>
<organism evidence="2 3">
    <name type="scientific">Corallococcus sicarius</name>
    <dbReference type="NCBI Taxonomy" id="2316726"/>
    <lineage>
        <taxon>Bacteria</taxon>
        <taxon>Pseudomonadati</taxon>
        <taxon>Myxococcota</taxon>
        <taxon>Myxococcia</taxon>
        <taxon>Myxococcales</taxon>
        <taxon>Cystobacterineae</taxon>
        <taxon>Myxococcaceae</taxon>
        <taxon>Corallococcus</taxon>
    </lineage>
</organism>
<dbReference type="Gene3D" id="3.40.30.10">
    <property type="entry name" value="Glutaredoxin"/>
    <property type="match status" value="1"/>
</dbReference>
<dbReference type="GO" id="GO:0045454">
    <property type="term" value="P:cell redox homeostasis"/>
    <property type="evidence" value="ECO:0007669"/>
    <property type="project" value="TreeGrafter"/>
</dbReference>
<dbReference type="PROSITE" id="PS51352">
    <property type="entry name" value="THIOREDOXIN_2"/>
    <property type="match status" value="1"/>
</dbReference>